<evidence type="ECO:0000313" key="2">
    <source>
        <dbReference type="EMBL" id="QHT79714.1"/>
    </source>
</evidence>
<sequence>MDIYKCPNPENRFPNQNTKNKKNMENRVFPVCDHNDLICVFQKNGCDDKSFCCFLMFLIRKGLGI</sequence>
<organism evidence="2">
    <name type="scientific">viral metagenome</name>
    <dbReference type="NCBI Taxonomy" id="1070528"/>
    <lineage>
        <taxon>unclassified sequences</taxon>
        <taxon>metagenomes</taxon>
        <taxon>organismal metagenomes</taxon>
    </lineage>
</organism>
<proteinExistence type="predicted"/>
<dbReference type="EMBL" id="MN739953">
    <property type="protein sequence ID" value="QHT79714.1"/>
    <property type="molecule type" value="Genomic_DNA"/>
</dbReference>
<dbReference type="AlphaFoldDB" id="A0A6C0HGY5"/>
<evidence type="ECO:0000256" key="1">
    <source>
        <dbReference type="SAM" id="MobiDB-lite"/>
    </source>
</evidence>
<protein>
    <submittedName>
        <fullName evidence="2">Uncharacterized protein</fullName>
    </submittedName>
</protein>
<name>A0A6C0HGY5_9ZZZZ</name>
<accession>A0A6C0HGY5</accession>
<reference evidence="2" key="1">
    <citation type="journal article" date="2020" name="Nature">
        <title>Giant virus diversity and host interactions through global metagenomics.</title>
        <authorList>
            <person name="Schulz F."/>
            <person name="Roux S."/>
            <person name="Paez-Espino D."/>
            <person name="Jungbluth S."/>
            <person name="Walsh D.A."/>
            <person name="Denef V.J."/>
            <person name="McMahon K.D."/>
            <person name="Konstantinidis K.T."/>
            <person name="Eloe-Fadrosh E.A."/>
            <person name="Kyrpides N.C."/>
            <person name="Woyke T."/>
        </authorList>
    </citation>
    <scope>NUCLEOTIDE SEQUENCE</scope>
    <source>
        <strain evidence="2">GVMAG-M-3300023184-101</strain>
    </source>
</reference>
<feature type="region of interest" description="Disordered" evidence="1">
    <location>
        <begin position="1"/>
        <end position="20"/>
    </location>
</feature>